<comment type="similarity">
    <text evidence="3">Belongs to the class-III pyridoxal-phosphate-dependent aminotransferase family. HemL subfamily.</text>
</comment>
<dbReference type="AlphaFoldDB" id="A0A3B1D5H8"/>
<keyword evidence="6 8" id="KW-0413">Isomerase</keyword>
<keyword evidence="5" id="KW-0663">Pyridoxal phosphate</keyword>
<dbReference type="InterPro" id="IPR015421">
    <property type="entry name" value="PyrdxlP-dep_Trfase_major"/>
</dbReference>
<evidence type="ECO:0000256" key="5">
    <source>
        <dbReference type="ARBA" id="ARBA00022898"/>
    </source>
</evidence>
<comment type="cofactor">
    <cofactor evidence="1">
        <name>pyridoxal 5'-phosphate</name>
        <dbReference type="ChEBI" id="CHEBI:597326"/>
    </cofactor>
</comment>
<accession>A0A3B1D5H8</accession>
<dbReference type="GO" id="GO:0006782">
    <property type="term" value="P:protoporphyrinogen IX biosynthetic process"/>
    <property type="evidence" value="ECO:0007669"/>
    <property type="project" value="UniProtKB-UniPathway"/>
</dbReference>
<comment type="pathway">
    <text evidence="2">Porphyrin-containing compound metabolism; protoporphyrin-IX biosynthesis; 5-aminolevulinate from L-glutamyl-tRNA(Glu): step 2/2.</text>
</comment>
<keyword evidence="7" id="KW-0627">Porphyrin biosynthesis</keyword>
<dbReference type="GO" id="GO:0008483">
    <property type="term" value="F:transaminase activity"/>
    <property type="evidence" value="ECO:0007669"/>
    <property type="project" value="InterPro"/>
</dbReference>
<dbReference type="FunFam" id="3.40.640.10:FF:000021">
    <property type="entry name" value="Glutamate-1-semialdehyde 2,1-aminomutase"/>
    <property type="match status" value="1"/>
</dbReference>
<evidence type="ECO:0000256" key="6">
    <source>
        <dbReference type="ARBA" id="ARBA00023235"/>
    </source>
</evidence>
<dbReference type="GO" id="GO:0030170">
    <property type="term" value="F:pyridoxal phosphate binding"/>
    <property type="evidence" value="ECO:0007669"/>
    <property type="project" value="InterPro"/>
</dbReference>
<evidence type="ECO:0000256" key="3">
    <source>
        <dbReference type="ARBA" id="ARBA00008981"/>
    </source>
</evidence>
<dbReference type="SUPFAM" id="SSF53383">
    <property type="entry name" value="PLP-dependent transferases"/>
    <property type="match status" value="1"/>
</dbReference>
<evidence type="ECO:0000256" key="7">
    <source>
        <dbReference type="ARBA" id="ARBA00023244"/>
    </source>
</evidence>
<dbReference type="UniPathway" id="UPA00251">
    <property type="reaction ID" value="UER00317"/>
</dbReference>
<dbReference type="Pfam" id="PF00202">
    <property type="entry name" value="Aminotran_3"/>
    <property type="match status" value="1"/>
</dbReference>
<evidence type="ECO:0000256" key="2">
    <source>
        <dbReference type="ARBA" id="ARBA00004819"/>
    </source>
</evidence>
<protein>
    <recommendedName>
        <fullName evidence="4">glutamate-1-semialdehyde 2,1-aminomutase</fullName>
        <ecNumber evidence="4">5.4.3.8</ecNumber>
    </recommendedName>
</protein>
<dbReference type="InterPro" id="IPR049704">
    <property type="entry name" value="Aminotrans_3_PPA_site"/>
</dbReference>
<dbReference type="InterPro" id="IPR004639">
    <property type="entry name" value="4pyrrol_synth_GluAld_NH2Trfase"/>
</dbReference>
<dbReference type="GO" id="GO:0042286">
    <property type="term" value="F:glutamate-1-semialdehyde 2,1-aminomutase activity"/>
    <property type="evidence" value="ECO:0007669"/>
    <property type="project" value="UniProtKB-EC"/>
</dbReference>
<sequence length="428" mass="46126">MKREKSQAFFEQAQRSLPGGVNSPVRAFKAVGGNPLFIEKASGCTLTDVDGNQFIDYVLSWGPMILGHAHPQVIDAIQKTAALGTSFGAPSPLEIHLAELVQEFFPLMERLRFVNSGTEATMSAIRLARGFTKRNKIIKCEGGYHGHGDSLLVKAGSGATTLGVPDSLGVPPDLARDTITVPYNDLHTIRKILETEGNQIACIIIEPVPGNMGTVIPKDGFLPGLRELTKPFGTLLIFDEVMCGFRASAGGAQERYGIRPDLTCLGKVIGGGLPVGAFGGRKDIMDQIAPLGPVYQAGTLSGNPIAMAAGIQTLELLKDSAVYEQLEARAAALETGIHAAAKRAETTIQSNRVGSQMTLFFNDKPVTCYQDALKSDLARFARFHQNLLENGVYFPPSQFEAFFLSTAHTPDDIEKTVEAVYQAFKNSR</sequence>
<dbReference type="InterPro" id="IPR015424">
    <property type="entry name" value="PyrdxlP-dep_Trfase"/>
</dbReference>
<evidence type="ECO:0000256" key="1">
    <source>
        <dbReference type="ARBA" id="ARBA00001933"/>
    </source>
</evidence>
<reference evidence="8" key="1">
    <citation type="submission" date="2018-06" db="EMBL/GenBank/DDBJ databases">
        <authorList>
            <person name="Zhirakovskaya E."/>
        </authorList>
    </citation>
    <scope>NUCLEOTIDE SEQUENCE</scope>
</reference>
<organism evidence="8">
    <name type="scientific">hydrothermal vent metagenome</name>
    <dbReference type="NCBI Taxonomy" id="652676"/>
    <lineage>
        <taxon>unclassified sequences</taxon>
        <taxon>metagenomes</taxon>
        <taxon>ecological metagenomes</taxon>
    </lineage>
</organism>
<dbReference type="PROSITE" id="PS00600">
    <property type="entry name" value="AA_TRANSFER_CLASS_3"/>
    <property type="match status" value="1"/>
</dbReference>
<name>A0A3B1D5H8_9ZZZZ</name>
<dbReference type="PANTHER" id="PTHR43713:SF3">
    <property type="entry name" value="GLUTAMATE-1-SEMIALDEHYDE 2,1-AMINOMUTASE 1, CHLOROPLASTIC-RELATED"/>
    <property type="match status" value="1"/>
</dbReference>
<evidence type="ECO:0000313" key="8">
    <source>
        <dbReference type="EMBL" id="VAX26975.1"/>
    </source>
</evidence>
<dbReference type="NCBIfam" id="NF000818">
    <property type="entry name" value="PRK00062.1"/>
    <property type="match status" value="1"/>
</dbReference>
<gene>
    <name evidence="8" type="ORF">MNBD_NITROSPIRAE01-1706</name>
</gene>
<evidence type="ECO:0000256" key="4">
    <source>
        <dbReference type="ARBA" id="ARBA00012143"/>
    </source>
</evidence>
<dbReference type="PANTHER" id="PTHR43713">
    <property type="entry name" value="GLUTAMATE-1-SEMIALDEHYDE 2,1-AMINOMUTASE"/>
    <property type="match status" value="1"/>
</dbReference>
<dbReference type="NCBIfam" id="TIGR00713">
    <property type="entry name" value="hemL"/>
    <property type="match status" value="1"/>
</dbReference>
<proteinExistence type="inferred from homology"/>
<dbReference type="Gene3D" id="3.90.1150.10">
    <property type="entry name" value="Aspartate Aminotransferase, domain 1"/>
    <property type="match status" value="1"/>
</dbReference>
<dbReference type="EC" id="5.4.3.8" evidence="4"/>
<dbReference type="Gene3D" id="3.40.640.10">
    <property type="entry name" value="Type I PLP-dependent aspartate aminotransferase-like (Major domain)"/>
    <property type="match status" value="1"/>
</dbReference>
<dbReference type="InterPro" id="IPR005814">
    <property type="entry name" value="Aminotrans_3"/>
</dbReference>
<dbReference type="CDD" id="cd00610">
    <property type="entry name" value="OAT_like"/>
    <property type="match status" value="1"/>
</dbReference>
<dbReference type="HAMAP" id="MF_00375">
    <property type="entry name" value="HemL_aminotrans_3"/>
    <property type="match status" value="1"/>
</dbReference>
<dbReference type="EMBL" id="UOGF01000021">
    <property type="protein sequence ID" value="VAX26975.1"/>
    <property type="molecule type" value="Genomic_DNA"/>
</dbReference>
<dbReference type="InterPro" id="IPR015422">
    <property type="entry name" value="PyrdxlP-dep_Trfase_small"/>
</dbReference>